<evidence type="ECO:0000256" key="2">
    <source>
        <dbReference type="ARBA" id="ARBA00022737"/>
    </source>
</evidence>
<dbReference type="Proteomes" id="UP001345219">
    <property type="component" value="Chromosome 1"/>
</dbReference>
<keyword evidence="6" id="KW-1185">Reference proteome</keyword>
<feature type="repeat" description="PPR" evidence="3">
    <location>
        <begin position="152"/>
        <end position="186"/>
    </location>
</feature>
<comment type="similarity">
    <text evidence="1">Belongs to the PPR family. P subfamily.</text>
</comment>
<dbReference type="Gene3D" id="1.25.40.10">
    <property type="entry name" value="Tetratricopeptide repeat domain"/>
    <property type="match status" value="1"/>
</dbReference>
<accession>A0AAN7JGT1</accession>
<reference evidence="5 6" key="1">
    <citation type="journal article" date="2023" name="Hortic Res">
        <title>Pangenome of water caltrop reveals structural variations and asymmetric subgenome divergence after allopolyploidization.</title>
        <authorList>
            <person name="Zhang X."/>
            <person name="Chen Y."/>
            <person name="Wang L."/>
            <person name="Yuan Y."/>
            <person name="Fang M."/>
            <person name="Shi L."/>
            <person name="Lu R."/>
            <person name="Comes H.P."/>
            <person name="Ma Y."/>
            <person name="Chen Y."/>
            <person name="Huang G."/>
            <person name="Zhou Y."/>
            <person name="Zheng Z."/>
            <person name="Qiu Y."/>
        </authorList>
    </citation>
    <scope>NUCLEOTIDE SEQUENCE [LARGE SCALE GENOMIC DNA]</scope>
    <source>
        <tissue evidence="5">Roots</tissue>
    </source>
</reference>
<dbReference type="Pfam" id="PF01535">
    <property type="entry name" value="PPR"/>
    <property type="match status" value="1"/>
</dbReference>
<protein>
    <recommendedName>
        <fullName evidence="7">Pentatricopeptide repeat-containing protein</fullName>
    </recommendedName>
</protein>
<dbReference type="NCBIfam" id="TIGR00756">
    <property type="entry name" value="PPR"/>
    <property type="match status" value="1"/>
</dbReference>
<evidence type="ECO:0000256" key="3">
    <source>
        <dbReference type="PROSITE-ProRule" id="PRU00708"/>
    </source>
</evidence>
<dbReference type="InterPro" id="IPR050667">
    <property type="entry name" value="PPR-containing_protein"/>
</dbReference>
<dbReference type="InterPro" id="IPR002885">
    <property type="entry name" value="PPR_rpt"/>
</dbReference>
<proteinExistence type="inferred from homology"/>
<evidence type="ECO:0000256" key="4">
    <source>
        <dbReference type="SAM" id="MobiDB-lite"/>
    </source>
</evidence>
<organism evidence="5 6">
    <name type="scientific">Trapa incisa</name>
    <dbReference type="NCBI Taxonomy" id="236973"/>
    <lineage>
        <taxon>Eukaryota</taxon>
        <taxon>Viridiplantae</taxon>
        <taxon>Streptophyta</taxon>
        <taxon>Embryophyta</taxon>
        <taxon>Tracheophyta</taxon>
        <taxon>Spermatophyta</taxon>
        <taxon>Magnoliopsida</taxon>
        <taxon>eudicotyledons</taxon>
        <taxon>Gunneridae</taxon>
        <taxon>Pentapetalae</taxon>
        <taxon>rosids</taxon>
        <taxon>malvids</taxon>
        <taxon>Myrtales</taxon>
        <taxon>Lythraceae</taxon>
        <taxon>Trapa</taxon>
    </lineage>
</organism>
<dbReference type="PANTHER" id="PTHR47939:SF13">
    <property type="entry name" value="OS03G0201400 PROTEIN"/>
    <property type="match status" value="1"/>
</dbReference>
<gene>
    <name evidence="5" type="ORF">SAY87_000211</name>
</gene>
<feature type="compositionally biased region" description="Low complexity" evidence="4">
    <location>
        <begin position="29"/>
        <end position="40"/>
    </location>
</feature>
<dbReference type="AlphaFoldDB" id="A0AAN7JGT1"/>
<evidence type="ECO:0008006" key="7">
    <source>
        <dbReference type="Google" id="ProtNLM"/>
    </source>
</evidence>
<evidence type="ECO:0000313" key="5">
    <source>
        <dbReference type="EMBL" id="KAK4742210.1"/>
    </source>
</evidence>
<dbReference type="InterPro" id="IPR011990">
    <property type="entry name" value="TPR-like_helical_dom_sf"/>
</dbReference>
<name>A0AAN7JGT1_9MYRT</name>
<comment type="caution">
    <text evidence="5">The sequence shown here is derived from an EMBL/GenBank/DDBJ whole genome shotgun (WGS) entry which is preliminary data.</text>
</comment>
<feature type="region of interest" description="Disordered" evidence="4">
    <location>
        <begin position="1"/>
        <end position="49"/>
    </location>
</feature>
<dbReference type="EMBL" id="JAXIOK010000023">
    <property type="protein sequence ID" value="KAK4742210.1"/>
    <property type="molecule type" value="Genomic_DNA"/>
</dbReference>
<dbReference type="PROSITE" id="PS51375">
    <property type="entry name" value="PPR"/>
    <property type="match status" value="1"/>
</dbReference>
<sequence length="287" mass="32168">MPPLRPSGHSCSPVLPPRPHHSKKPYAAPPSSKSMLLKPPYQGPGGPPNPSRPGFASYLKIPNLSPKIKLLCEVIATTHALSVERVLDDSISGLRVTQEDVEEDVEEVLKLSYGFPITAVKFYGCWMYCYENEFDSATRLLDEMICNGAFLDEETYNVLFKFLIRGRKLGDASAIFTEMIKNECLPSLANCRAAVRMSIDSSDSAMALKVWGWMAENYVEELEETANLLVVGLQDMNQLPEAVKYAEDIVERKIKLNSSTLSKLKQSLSKAKKDHVCNEILQKWKFH</sequence>
<evidence type="ECO:0000313" key="6">
    <source>
        <dbReference type="Proteomes" id="UP001345219"/>
    </source>
</evidence>
<dbReference type="PANTHER" id="PTHR47939">
    <property type="entry name" value="MEMBRANE-ASSOCIATED SALT-INDUCIBLE PROTEIN-LIKE"/>
    <property type="match status" value="1"/>
</dbReference>
<evidence type="ECO:0000256" key="1">
    <source>
        <dbReference type="ARBA" id="ARBA00007626"/>
    </source>
</evidence>
<keyword evidence="2" id="KW-0677">Repeat</keyword>